<sequence>MAVKCQFDCGVDEVWALLCDPDFRVERCIALGELSADCDVEVGEDQVIVRMHREVVRELPSVLAKIFNSKQSLDFVETWQRQPNGWAGSLSIIIKGQPAELKATCSLLATATGCEHIVDHRCKAKIPLVGGKVEKFVVAQTDAGALDEFNYLKNKLAG</sequence>
<comment type="caution">
    <text evidence="2">The sequence shown here is derived from an EMBL/GenBank/DDBJ whole genome shotgun (WGS) entry which is preliminary data.</text>
</comment>
<evidence type="ECO:0000259" key="1">
    <source>
        <dbReference type="PROSITE" id="PS50006"/>
    </source>
</evidence>
<dbReference type="EMBL" id="JBFRYA010000001">
    <property type="protein sequence ID" value="MEX1667573.1"/>
    <property type="molecule type" value="Genomic_DNA"/>
</dbReference>
<keyword evidence="3" id="KW-1185">Reference proteome</keyword>
<proteinExistence type="predicted"/>
<dbReference type="RefSeq" id="WP_368379891.1">
    <property type="nucleotide sequence ID" value="NZ_JBFRYA010000001.1"/>
</dbReference>
<evidence type="ECO:0000313" key="3">
    <source>
        <dbReference type="Proteomes" id="UP001557485"/>
    </source>
</evidence>
<gene>
    <name evidence="2" type="ORF">AB4876_01540</name>
</gene>
<accession>A0ABV3U2Z5</accession>
<evidence type="ECO:0000313" key="2">
    <source>
        <dbReference type="EMBL" id="MEX1667573.1"/>
    </source>
</evidence>
<protein>
    <submittedName>
        <fullName evidence="2">DUF2505 domain-containing protein</fullName>
    </submittedName>
</protein>
<dbReference type="Proteomes" id="UP001557485">
    <property type="component" value="Unassembled WGS sequence"/>
</dbReference>
<dbReference type="Pfam" id="PF10698">
    <property type="entry name" value="DUF2505"/>
    <property type="match status" value="1"/>
</dbReference>
<organism evidence="2 3">
    <name type="scientific">Zhongshania guokunii</name>
    <dbReference type="NCBI Taxonomy" id="641783"/>
    <lineage>
        <taxon>Bacteria</taxon>
        <taxon>Pseudomonadati</taxon>
        <taxon>Pseudomonadota</taxon>
        <taxon>Gammaproteobacteria</taxon>
        <taxon>Cellvibrionales</taxon>
        <taxon>Spongiibacteraceae</taxon>
        <taxon>Zhongshania</taxon>
    </lineage>
</organism>
<dbReference type="PROSITE" id="PS50006">
    <property type="entry name" value="FHA_DOMAIN"/>
    <property type="match status" value="1"/>
</dbReference>
<feature type="domain" description="FHA" evidence="1">
    <location>
        <begin position="29"/>
        <end position="55"/>
    </location>
</feature>
<name>A0ABV3U2Z5_9GAMM</name>
<dbReference type="InterPro" id="IPR019639">
    <property type="entry name" value="DUF2505"/>
</dbReference>
<reference evidence="2 3" key="1">
    <citation type="journal article" date="2011" name="Int. J. Syst. Evol. Microbiol.">
        <title>Zhongshania antarctica gen. nov., sp. nov. and Zhongshania guokunii sp. nov., gammaproteobacteria respectively isolated from coastal attached (fast) ice and surface seawater of the Antarctic.</title>
        <authorList>
            <person name="Li H.J."/>
            <person name="Zhang X.Y."/>
            <person name="Chen C.X."/>
            <person name="Zhang Y.J."/>
            <person name="Gao Z.M."/>
            <person name="Yu Y."/>
            <person name="Chen X.L."/>
            <person name="Chen B."/>
            <person name="Zhang Y.Z."/>
        </authorList>
    </citation>
    <scope>NUCLEOTIDE SEQUENCE [LARGE SCALE GENOMIC DNA]</scope>
    <source>
        <strain evidence="2 3">ZS6-22T</strain>
    </source>
</reference>
<dbReference type="InterPro" id="IPR000253">
    <property type="entry name" value="FHA_dom"/>
</dbReference>